<dbReference type="AlphaFoldDB" id="A0A644WG14"/>
<evidence type="ECO:0000313" key="1">
    <source>
        <dbReference type="EMBL" id="MPM02680.1"/>
    </source>
</evidence>
<organism evidence="1">
    <name type="scientific">bioreactor metagenome</name>
    <dbReference type="NCBI Taxonomy" id="1076179"/>
    <lineage>
        <taxon>unclassified sequences</taxon>
        <taxon>metagenomes</taxon>
        <taxon>ecological metagenomes</taxon>
    </lineage>
</organism>
<dbReference type="EMBL" id="VSSQ01000888">
    <property type="protein sequence ID" value="MPM02680.1"/>
    <property type="molecule type" value="Genomic_DNA"/>
</dbReference>
<protein>
    <submittedName>
        <fullName evidence="1">Uncharacterized protein</fullName>
    </submittedName>
</protein>
<reference evidence="1" key="1">
    <citation type="submission" date="2019-08" db="EMBL/GenBank/DDBJ databases">
        <authorList>
            <person name="Kucharzyk K."/>
            <person name="Murdoch R.W."/>
            <person name="Higgins S."/>
            <person name="Loffler F."/>
        </authorList>
    </citation>
    <scope>NUCLEOTIDE SEQUENCE</scope>
</reference>
<proteinExistence type="predicted"/>
<accession>A0A644WG14</accession>
<name>A0A644WG14_9ZZZZ</name>
<comment type="caution">
    <text evidence="1">The sequence shown here is derived from an EMBL/GenBank/DDBJ whole genome shotgun (WGS) entry which is preliminary data.</text>
</comment>
<sequence length="44" mass="5064">MISRINATFVFEFAFSCDQGYYYYPLVCPVLETDRRLASQSFGG</sequence>
<gene>
    <name evidence="1" type="ORF">SDC9_48935</name>
</gene>